<sequence>MMKDGVIRFDCMLYLVTKSAFNSGQVYSVTINDPYMVYMFHNDSTNGKFHGLVKVENGKLDYNGKAISIFQE</sequence>
<gene>
    <name evidence="1" type="ORF">rCG_44793</name>
</gene>
<dbReference type="Gene3D" id="3.40.50.720">
    <property type="entry name" value="NAD(P)-binding Rossmann-like Domain"/>
    <property type="match status" value="1"/>
</dbReference>
<reference evidence="2" key="1">
    <citation type="submission" date="2005-09" db="EMBL/GenBank/DDBJ databases">
        <authorList>
            <person name="Mural R.J."/>
            <person name="Li P.W."/>
            <person name="Adams M.D."/>
            <person name="Amanatides P.G."/>
            <person name="Baden-Tillson H."/>
            <person name="Barnstead M."/>
            <person name="Chin S.H."/>
            <person name="Dew I."/>
            <person name="Evans C.A."/>
            <person name="Ferriera S."/>
            <person name="Flanigan M."/>
            <person name="Fosler C."/>
            <person name="Glodek A."/>
            <person name="Gu Z."/>
            <person name="Holt R.A."/>
            <person name="Jennings D."/>
            <person name="Kraft C.L."/>
            <person name="Lu F."/>
            <person name="Nguyen T."/>
            <person name="Nusskern D.R."/>
            <person name="Pfannkoch C.M."/>
            <person name="Sitter C."/>
            <person name="Sutton G.G."/>
            <person name="Venter J.C."/>
            <person name="Wang Z."/>
            <person name="Woodage T."/>
            <person name="Zheng X.H."/>
            <person name="Zhong F."/>
        </authorList>
    </citation>
    <scope>NUCLEOTIDE SEQUENCE [LARGE SCALE GENOMIC DNA]</scope>
    <source>
        <strain>BN</strain>
        <strain evidence="2">Sprague-Dawley</strain>
    </source>
</reference>
<name>A6I4M5_RAT</name>
<dbReference type="EMBL" id="CH473955">
    <property type="protein sequence ID" value="EDM09983.1"/>
    <property type="molecule type" value="Genomic_DNA"/>
</dbReference>
<dbReference type="InterPro" id="IPR036291">
    <property type="entry name" value="NAD(P)-bd_dom_sf"/>
</dbReference>
<dbReference type="AlphaFoldDB" id="A6I4M5"/>
<dbReference type="Proteomes" id="UP000234681">
    <property type="component" value="Chromosome 2"/>
</dbReference>
<evidence type="ECO:0000313" key="2">
    <source>
        <dbReference type="Proteomes" id="UP000234681"/>
    </source>
</evidence>
<proteinExistence type="predicted"/>
<protein>
    <submittedName>
        <fullName evidence="1">RCG44793</fullName>
    </submittedName>
</protein>
<organism evidence="1 2">
    <name type="scientific">Rattus norvegicus</name>
    <name type="common">Rat</name>
    <dbReference type="NCBI Taxonomy" id="10116"/>
    <lineage>
        <taxon>Eukaryota</taxon>
        <taxon>Metazoa</taxon>
        <taxon>Chordata</taxon>
        <taxon>Craniata</taxon>
        <taxon>Vertebrata</taxon>
        <taxon>Euteleostomi</taxon>
        <taxon>Mammalia</taxon>
        <taxon>Eutheria</taxon>
        <taxon>Euarchontoglires</taxon>
        <taxon>Glires</taxon>
        <taxon>Rodentia</taxon>
        <taxon>Myomorpha</taxon>
        <taxon>Muroidea</taxon>
        <taxon>Muridae</taxon>
        <taxon>Murinae</taxon>
        <taxon>Rattus</taxon>
    </lineage>
</organism>
<evidence type="ECO:0000313" key="1">
    <source>
        <dbReference type="EMBL" id="EDM09983.1"/>
    </source>
</evidence>
<dbReference type="SUPFAM" id="SSF51735">
    <property type="entry name" value="NAD(P)-binding Rossmann-fold domains"/>
    <property type="match status" value="1"/>
</dbReference>
<accession>A6I4M5</accession>